<name>A0A1T5C0H7_9SPHN</name>
<dbReference type="Gene3D" id="3.90.550.10">
    <property type="entry name" value="Spore Coat Polysaccharide Biosynthesis Protein SpsA, Chain A"/>
    <property type="match status" value="1"/>
</dbReference>
<reference evidence="5" key="1">
    <citation type="submission" date="2017-02" db="EMBL/GenBank/DDBJ databases">
        <authorList>
            <person name="Varghese N."/>
            <person name="Submissions S."/>
        </authorList>
    </citation>
    <scope>NUCLEOTIDE SEQUENCE [LARGE SCALE GENOMIC DNA]</scope>
    <source>
        <strain evidence="5">UM2</strain>
    </source>
</reference>
<keyword evidence="2" id="KW-0812">Transmembrane</keyword>
<proteinExistence type="predicted"/>
<keyword evidence="4" id="KW-0808">Transferase</keyword>
<dbReference type="InterPro" id="IPR025877">
    <property type="entry name" value="MobA-like_NTP_Trfase"/>
</dbReference>
<dbReference type="InterPro" id="IPR029044">
    <property type="entry name" value="Nucleotide-diphossugar_trans"/>
</dbReference>
<keyword evidence="1" id="KW-0460">Magnesium</keyword>
<evidence type="ECO:0000256" key="1">
    <source>
        <dbReference type="ARBA" id="ARBA00022842"/>
    </source>
</evidence>
<sequence>MINSAFTVILLAGQRPGVDPLAEHFGEPFKALIDVAGQPMLAWVASTLAARPDVKRIVILAQQGDALLDHPGTRWLRDEARVTVRDSGASIVEAIAGTLRSMPQAYPFLLTTADNVLLDDAMIDRFKVGADGADIAVALVERKVLEAAYPGNRRTWLPFRGGAYSGANLFWLGSPEALKVLAIWRRVEQQRKKARAVLGAFGIGLSLMIALRMLTLGGAVARVGRRLGLIAKAVLLPYAEACIDVDKPADHAMVEAILRARASQPDPEL</sequence>
<evidence type="ECO:0000313" key="5">
    <source>
        <dbReference type="Proteomes" id="UP000189818"/>
    </source>
</evidence>
<keyword evidence="2" id="KW-1133">Transmembrane helix</keyword>
<dbReference type="AlphaFoldDB" id="A0A1T5C0H7"/>
<organism evidence="4 5">
    <name type="scientific">Rhizorhabdus histidinilytica</name>
    <dbReference type="NCBI Taxonomy" id="439228"/>
    <lineage>
        <taxon>Bacteria</taxon>
        <taxon>Pseudomonadati</taxon>
        <taxon>Pseudomonadota</taxon>
        <taxon>Alphaproteobacteria</taxon>
        <taxon>Sphingomonadales</taxon>
        <taxon>Sphingomonadaceae</taxon>
        <taxon>Rhizorhabdus</taxon>
    </lineage>
</organism>
<dbReference type="Pfam" id="PF12804">
    <property type="entry name" value="NTP_transf_3"/>
    <property type="match status" value="1"/>
</dbReference>
<dbReference type="EMBL" id="FUYM01000003">
    <property type="protein sequence ID" value="SKB52906.1"/>
    <property type="molecule type" value="Genomic_DNA"/>
</dbReference>
<evidence type="ECO:0000313" key="4">
    <source>
        <dbReference type="EMBL" id="SKB52906.1"/>
    </source>
</evidence>
<dbReference type="SUPFAM" id="SSF53448">
    <property type="entry name" value="Nucleotide-diphospho-sugar transferases"/>
    <property type="match status" value="1"/>
</dbReference>
<keyword evidence="5" id="KW-1185">Reference proteome</keyword>
<feature type="transmembrane region" description="Helical" evidence="2">
    <location>
        <begin position="196"/>
        <end position="221"/>
    </location>
</feature>
<dbReference type="STRING" id="439228.SAMN06295920_103461"/>
<feature type="domain" description="MobA-like NTP transferase" evidence="3">
    <location>
        <begin position="22"/>
        <end position="143"/>
    </location>
</feature>
<protein>
    <submittedName>
        <fullName evidence="4">MobA-like NTP transferase domain-containing protein</fullName>
    </submittedName>
</protein>
<dbReference type="Proteomes" id="UP000189818">
    <property type="component" value="Unassembled WGS sequence"/>
</dbReference>
<accession>A0A1T5C0H7</accession>
<evidence type="ECO:0000259" key="3">
    <source>
        <dbReference type="Pfam" id="PF12804"/>
    </source>
</evidence>
<dbReference type="GO" id="GO:0016779">
    <property type="term" value="F:nucleotidyltransferase activity"/>
    <property type="evidence" value="ECO:0007669"/>
    <property type="project" value="UniProtKB-ARBA"/>
</dbReference>
<evidence type="ECO:0000256" key="2">
    <source>
        <dbReference type="SAM" id="Phobius"/>
    </source>
</evidence>
<keyword evidence="2" id="KW-0472">Membrane</keyword>
<gene>
    <name evidence="4" type="ORF">SAMN06295920_103461</name>
</gene>